<organism evidence="3 4">
    <name type="scientific">Brassica cretica</name>
    <name type="common">Mustard</name>
    <dbReference type="NCBI Taxonomy" id="69181"/>
    <lineage>
        <taxon>Eukaryota</taxon>
        <taxon>Viridiplantae</taxon>
        <taxon>Streptophyta</taxon>
        <taxon>Embryophyta</taxon>
        <taxon>Tracheophyta</taxon>
        <taxon>Spermatophyta</taxon>
        <taxon>Magnoliopsida</taxon>
        <taxon>eudicotyledons</taxon>
        <taxon>Gunneridae</taxon>
        <taxon>Pentapetalae</taxon>
        <taxon>rosids</taxon>
        <taxon>malvids</taxon>
        <taxon>Brassicales</taxon>
        <taxon>Brassicaceae</taxon>
        <taxon>Brassiceae</taxon>
        <taxon>Brassica</taxon>
    </lineage>
</organism>
<feature type="coiled-coil region" evidence="1">
    <location>
        <begin position="721"/>
        <end position="820"/>
    </location>
</feature>
<evidence type="ECO:0000256" key="2">
    <source>
        <dbReference type="SAM" id="MobiDB-lite"/>
    </source>
</evidence>
<feature type="compositionally biased region" description="Low complexity" evidence="2">
    <location>
        <begin position="471"/>
        <end position="485"/>
    </location>
</feature>
<keyword evidence="1" id="KW-0175">Coiled coil</keyword>
<comment type="caution">
    <text evidence="3">The sequence shown here is derived from an EMBL/GenBank/DDBJ whole genome shotgun (WGS) entry which is preliminary data.</text>
</comment>
<dbReference type="Pfam" id="PF07794">
    <property type="entry name" value="DUF1633"/>
    <property type="match status" value="1"/>
</dbReference>
<accession>A0A8S9KM14</accession>
<sequence length="840" mass="93567">MCSCFNFPRPTTTADDLENLYEVHGVDRSVVLDLASADETPETVREDYYGAYLSFFHSCGLIFPIPEAILEILAELGLSLSQLLLNFLRHLVAFLVKAREEGLAFGLSEFRQFVLVKRNNQTPGTFLVSPRLGRHVIEDIPYRDEKWREQFFVFRMDRASMGDFDFSRLSRCWAEDIVPAGSSSMSDEIRGMMRILRRGRLNRSTFDQTRIQTVFSFPVGAGKAPLIKKSEDKTGHSREVAGASFAQEQSSDRLNRQLVRRSSFRTSGQPPASLSPGMDEETVAVIRKRCRSSEGSLPGPSRPRFVPEGDGSSFAVQSDLISLAGRMRSPGCRLPSLASSVEKEAYAKVAVASSKLMARIWTVFALPVGTGKAPLIEKSEDEVGHSREVAGASSAQDKFSDRLNRQLVRRPSFRTSGSASRSRASGKSHLISIHDSDDDDVSEESQPPASLSPGMDEKTVAVIRKRRRSSEGSLPSPSRPRLVPEGDGSSFAVQSDLISLAGRMRSAGCRLPSLASSVEKEAYAKVAVANSKLEATKREGKEDAEKIEALTEDWKRVHLANKALESWMVAKLAIITEVERDRDVRRASRIARCDTAAKYREILESLKDRWASKKNEISAEIQLQEVVANIDLLIELNDGGLTVDAELARLKEMERDCVDRLASAAVPNWSISELDLPQSSDDSVDQIGGPSVPDDSVMEAFNEYVVMMEDHVTASRNDKEIESIGSEIKRLSKELEATKREEKEDAEKIEALTDDWKRVHLANKALESRMVAKRARIAALEVERDRDVRQASRIARRDTAAKYRETLESLKDRWASKKNEISAEIQLQEVVANINLLIEL</sequence>
<feature type="region of interest" description="Disordered" evidence="2">
    <location>
        <begin position="380"/>
        <end position="488"/>
    </location>
</feature>
<gene>
    <name evidence="3" type="ORF">F2Q68_00008167</name>
</gene>
<dbReference type="AlphaFoldDB" id="A0A8S9KM14"/>
<feature type="compositionally biased region" description="Low complexity" evidence="2">
    <location>
        <begin position="416"/>
        <end position="433"/>
    </location>
</feature>
<protein>
    <recommendedName>
        <fullName evidence="5">DUF1204 domain-containing protein</fullName>
    </recommendedName>
</protein>
<proteinExistence type="predicted"/>
<feature type="region of interest" description="Disordered" evidence="2">
    <location>
        <begin position="291"/>
        <end position="310"/>
    </location>
</feature>
<feature type="region of interest" description="Disordered" evidence="2">
    <location>
        <begin position="230"/>
        <end position="254"/>
    </location>
</feature>
<evidence type="ECO:0008006" key="5">
    <source>
        <dbReference type="Google" id="ProtNLM"/>
    </source>
</evidence>
<evidence type="ECO:0000256" key="1">
    <source>
        <dbReference type="SAM" id="Coils"/>
    </source>
</evidence>
<dbReference type="Proteomes" id="UP000712281">
    <property type="component" value="Unassembled WGS sequence"/>
</dbReference>
<evidence type="ECO:0000313" key="3">
    <source>
        <dbReference type="EMBL" id="KAF2596290.1"/>
    </source>
</evidence>
<name>A0A8S9KM14_BRACR</name>
<reference evidence="3" key="1">
    <citation type="submission" date="2019-12" db="EMBL/GenBank/DDBJ databases">
        <title>Genome sequencing and annotation of Brassica cretica.</title>
        <authorList>
            <person name="Studholme D.J."/>
            <person name="Sarris P.F."/>
        </authorList>
    </citation>
    <scope>NUCLEOTIDE SEQUENCE</scope>
    <source>
        <strain evidence="3">PFS-001/15</strain>
        <tissue evidence="3">Leaf</tissue>
    </source>
</reference>
<dbReference type="EMBL" id="QGKW02000717">
    <property type="protein sequence ID" value="KAF2596290.1"/>
    <property type="molecule type" value="Genomic_DNA"/>
</dbReference>
<dbReference type="InterPro" id="IPR012436">
    <property type="entry name" value="DUF1633"/>
</dbReference>
<feature type="compositionally biased region" description="Basic and acidic residues" evidence="2">
    <location>
        <begin position="230"/>
        <end position="239"/>
    </location>
</feature>
<evidence type="ECO:0000313" key="4">
    <source>
        <dbReference type="Proteomes" id="UP000712281"/>
    </source>
</evidence>